<reference evidence="2 3" key="1">
    <citation type="journal article" date="2024" name="J Genomics">
        <title>Draft genome sequencing and assembly of Favolaschia claudopus CIRM-BRFM 2984 isolated from oak limbs.</title>
        <authorList>
            <person name="Navarro D."/>
            <person name="Drula E."/>
            <person name="Chaduli D."/>
            <person name="Cazenave R."/>
            <person name="Ahrendt S."/>
            <person name="Wang J."/>
            <person name="Lipzen A."/>
            <person name="Daum C."/>
            <person name="Barry K."/>
            <person name="Grigoriev I.V."/>
            <person name="Favel A."/>
            <person name="Rosso M.N."/>
            <person name="Martin F."/>
        </authorList>
    </citation>
    <scope>NUCLEOTIDE SEQUENCE [LARGE SCALE GENOMIC DNA]</scope>
    <source>
        <strain evidence="2 3">CIRM-BRFM 2984</strain>
    </source>
</reference>
<evidence type="ECO:0000256" key="1">
    <source>
        <dbReference type="SAM" id="MobiDB-lite"/>
    </source>
</evidence>
<gene>
    <name evidence="2" type="ORF">R3P38DRAFT_2828696</name>
</gene>
<proteinExistence type="predicted"/>
<dbReference type="Proteomes" id="UP001362999">
    <property type="component" value="Unassembled WGS sequence"/>
</dbReference>
<name>A0AAW0E6U6_9AGAR</name>
<evidence type="ECO:0000313" key="3">
    <source>
        <dbReference type="Proteomes" id="UP001362999"/>
    </source>
</evidence>
<feature type="non-terminal residue" evidence="2">
    <location>
        <position position="164"/>
    </location>
</feature>
<comment type="caution">
    <text evidence="2">The sequence shown here is derived from an EMBL/GenBank/DDBJ whole genome shotgun (WGS) entry which is preliminary data.</text>
</comment>
<dbReference type="AlphaFoldDB" id="A0AAW0E6U6"/>
<protein>
    <recommendedName>
        <fullName evidence="4">Secreted protein</fullName>
    </recommendedName>
</protein>
<keyword evidence="3" id="KW-1185">Reference proteome</keyword>
<dbReference type="EMBL" id="JAWWNJ010000002">
    <property type="protein sequence ID" value="KAK7061297.1"/>
    <property type="molecule type" value="Genomic_DNA"/>
</dbReference>
<sequence length="164" mass="17781">MRVQCRWPTVFSRVPAATTVVALAGGSSYERRGGRPAHIHPSALPLESGSTTRTAASTRKWVLPVKDFAEVYLSRPLRGPGRFFPCLRTRQKCKKGLKTTTKTYCLAASHRHSSVPLVLPGRGRGVAWGGRGSDSPTPMGAGAVYDDEQTVYRKKKSEATGRGV</sequence>
<evidence type="ECO:0000313" key="2">
    <source>
        <dbReference type="EMBL" id="KAK7061297.1"/>
    </source>
</evidence>
<accession>A0AAW0E6U6</accession>
<organism evidence="2 3">
    <name type="scientific">Favolaschia claudopus</name>
    <dbReference type="NCBI Taxonomy" id="2862362"/>
    <lineage>
        <taxon>Eukaryota</taxon>
        <taxon>Fungi</taxon>
        <taxon>Dikarya</taxon>
        <taxon>Basidiomycota</taxon>
        <taxon>Agaricomycotina</taxon>
        <taxon>Agaricomycetes</taxon>
        <taxon>Agaricomycetidae</taxon>
        <taxon>Agaricales</taxon>
        <taxon>Marasmiineae</taxon>
        <taxon>Mycenaceae</taxon>
        <taxon>Favolaschia</taxon>
    </lineage>
</organism>
<evidence type="ECO:0008006" key="4">
    <source>
        <dbReference type="Google" id="ProtNLM"/>
    </source>
</evidence>
<feature type="region of interest" description="Disordered" evidence="1">
    <location>
        <begin position="31"/>
        <end position="51"/>
    </location>
</feature>